<evidence type="ECO:0000313" key="2">
    <source>
        <dbReference type="EMBL" id="JAT95998.1"/>
    </source>
</evidence>
<feature type="non-terminal residue" evidence="2">
    <location>
        <position position="763"/>
    </location>
</feature>
<evidence type="ECO:0000256" key="1">
    <source>
        <dbReference type="SAM" id="MobiDB-lite"/>
    </source>
</evidence>
<reference evidence="2" key="1">
    <citation type="journal article" date="2017" name="Front. Cell. Infect. Microbiol.">
        <title>The Distinct Transcriptional Response of the Midgut of Amblyomma sculptum and Amblyomma aureolatum Ticks to Rickettsia rickettsii Correlates to Their Differences in Susceptibility to Infection.</title>
        <authorList>
            <person name="Martins L.A."/>
            <person name="Galletti M.F.B.M."/>
            <person name="Ribeiro J.M."/>
            <person name="Fujita A."/>
            <person name="Costa F.B."/>
            <person name="Labruna M.B."/>
            <person name="Daffre S."/>
            <person name="Fogaca A.C."/>
        </authorList>
    </citation>
    <scope>NUCLEOTIDE SEQUENCE</scope>
</reference>
<feature type="region of interest" description="Disordered" evidence="1">
    <location>
        <begin position="593"/>
        <end position="614"/>
    </location>
</feature>
<protein>
    <submittedName>
        <fullName evidence="2">Putative mediator of rna polymerase ii transcription subunit 15</fullName>
    </submittedName>
</protein>
<sequence length="763" mass="78142">TTAVYTQPQVQVQVPTTAVYTQPQVQMQVPTTAVYTQPQVQMQVQHSAVYTQPQVQLQAPLTVQAQPQAQVQVSTSVQAQPQIQVQVPTSIQAQSGQVQVQVPATTVQTQPHVQVQVATNVTQQAPVSSSAPIQVQQPVQVPTATVQTHRQIQVQVPTAMVQTQPQQVQVQVPPATLQMQVPNPTVQPQQVQVQVANPVMQTQFQPQQVQVQTTPVVQTQVRPPVQVQVPTQICQATLQTQVQAATGQVLIQSAQPGTVVQAPAQVVVSMASTGQVPVSISTMPTVSVQTSMPVQTPLQVTFSTPVSAPLLASTSIQSSAPSSMSAVSLSQTLASSLASNASGLAANQTVVVGSSALASSLNSGASNPTVVMGSALAPNLASNLSGSPTMVMGSALSSNSVVAQGTSLAASLASAGGLPPGATIVMVPNSATGITTGMLVVRPQGKLPAGALGTALLARSQAVANAINAGARGPLIVSARPNGFQRDIVMEVSMPTECKPSSEAPAGQQTATTEQPVHNHIGENGTATNPVVVVTTAATHKCVAILPSTTATAGTGVETKPVESVVYKSSPLLNGLLDKGKVPLSMEPTALQNGSAEEEMLQHADPSPSSSVTQAEGVNVAVTNGTNTTAKAAASSDLSPIQDIVGSMESASKAISRSTADAVSATGASKRPAEADSSGDSSCAKRLRLEDACETPPTFQAGDTGSEKQTSSAVTAMSVPQQPAVVARTEVVSSGVQHVFVQQGVIQQSAVQNSATQPQQQQQ</sequence>
<proteinExistence type="evidence at transcript level"/>
<name>A0A1E1X9Q6_9ACAR</name>
<dbReference type="AlphaFoldDB" id="A0A1E1X9Q6"/>
<dbReference type="EMBL" id="GFAC01003190">
    <property type="protein sequence ID" value="JAT95998.1"/>
    <property type="molecule type" value="mRNA"/>
</dbReference>
<feature type="non-terminal residue" evidence="2">
    <location>
        <position position="1"/>
    </location>
</feature>
<organism evidence="2">
    <name type="scientific">Amblyomma aureolatum</name>
    <dbReference type="NCBI Taxonomy" id="187763"/>
    <lineage>
        <taxon>Eukaryota</taxon>
        <taxon>Metazoa</taxon>
        <taxon>Ecdysozoa</taxon>
        <taxon>Arthropoda</taxon>
        <taxon>Chelicerata</taxon>
        <taxon>Arachnida</taxon>
        <taxon>Acari</taxon>
        <taxon>Parasitiformes</taxon>
        <taxon>Ixodida</taxon>
        <taxon>Ixodoidea</taxon>
        <taxon>Ixodidae</taxon>
        <taxon>Amblyomminae</taxon>
        <taxon>Amblyomma</taxon>
    </lineage>
</organism>
<accession>A0A1E1X9Q6</accession>